<evidence type="ECO:0000313" key="3">
    <source>
        <dbReference type="Proteomes" id="UP001597185"/>
    </source>
</evidence>
<proteinExistence type="predicted"/>
<dbReference type="RefSeq" id="WP_256416721.1">
    <property type="nucleotide sequence ID" value="NZ_JANHDL010000001.1"/>
</dbReference>
<protein>
    <submittedName>
        <fullName evidence="2">DUF5789 family protein</fullName>
    </submittedName>
</protein>
<dbReference type="Proteomes" id="UP001597185">
    <property type="component" value="Unassembled WGS sequence"/>
</dbReference>
<dbReference type="EMBL" id="JBHUDB010000001">
    <property type="protein sequence ID" value="MFD1570016.1"/>
    <property type="molecule type" value="Genomic_DNA"/>
</dbReference>
<name>A0ABD6BY79_9EURY</name>
<evidence type="ECO:0000313" key="2">
    <source>
        <dbReference type="EMBL" id="MFD1570016.1"/>
    </source>
</evidence>
<keyword evidence="3" id="KW-1185">Reference proteome</keyword>
<reference evidence="2 3" key="1">
    <citation type="journal article" date="2019" name="Int. J. Syst. Evol. Microbiol.">
        <title>The Global Catalogue of Microorganisms (GCM) 10K type strain sequencing project: providing services to taxonomists for standard genome sequencing and annotation.</title>
        <authorList>
            <consortium name="The Broad Institute Genomics Platform"/>
            <consortium name="The Broad Institute Genome Sequencing Center for Infectious Disease"/>
            <person name="Wu L."/>
            <person name="Ma J."/>
        </authorList>
    </citation>
    <scope>NUCLEOTIDE SEQUENCE [LARGE SCALE GENOMIC DNA]</scope>
    <source>
        <strain evidence="2 3">CGMCC 1.12689</strain>
    </source>
</reference>
<evidence type="ECO:0000256" key="1">
    <source>
        <dbReference type="SAM" id="MobiDB-lite"/>
    </source>
</evidence>
<feature type="region of interest" description="Disordered" evidence="1">
    <location>
        <begin position="1"/>
        <end position="21"/>
    </location>
</feature>
<comment type="caution">
    <text evidence="2">The sequence shown here is derived from an EMBL/GenBank/DDBJ whole genome shotgun (WGS) entry which is preliminary data.</text>
</comment>
<dbReference type="AlphaFoldDB" id="A0ABD6BY79"/>
<gene>
    <name evidence="2" type="ORF">ACFR9T_05375</name>
</gene>
<sequence length="104" mass="11093">MSDTDEAEGADEAEEAEEVEPVVELGDRVDVAGEPIARVASRLTWPAARSDVVNQEGDAAIRTPDGPRDLDDVLADADIPLFESRSEFVTTVEDLVGRGPVATE</sequence>
<organism evidence="2 3">
    <name type="scientific">Halorubrum laminariae</name>
    <dbReference type="NCBI Taxonomy" id="1433523"/>
    <lineage>
        <taxon>Archaea</taxon>
        <taxon>Methanobacteriati</taxon>
        <taxon>Methanobacteriota</taxon>
        <taxon>Stenosarchaea group</taxon>
        <taxon>Halobacteria</taxon>
        <taxon>Halobacteriales</taxon>
        <taxon>Haloferacaceae</taxon>
        <taxon>Halorubrum</taxon>
    </lineage>
</organism>
<accession>A0ABD6BY79</accession>
<dbReference type="InterPro" id="IPR043899">
    <property type="entry name" value="DUF5789"/>
</dbReference>
<dbReference type="Pfam" id="PF19102">
    <property type="entry name" value="DUF5789"/>
    <property type="match status" value="1"/>
</dbReference>